<feature type="region of interest" description="Disordered" evidence="1">
    <location>
        <begin position="130"/>
        <end position="152"/>
    </location>
</feature>
<organism evidence="2">
    <name type="scientific">Amblyomma aureolatum</name>
    <dbReference type="NCBI Taxonomy" id="187763"/>
    <lineage>
        <taxon>Eukaryota</taxon>
        <taxon>Metazoa</taxon>
        <taxon>Ecdysozoa</taxon>
        <taxon>Arthropoda</taxon>
        <taxon>Chelicerata</taxon>
        <taxon>Arachnida</taxon>
        <taxon>Acari</taxon>
        <taxon>Parasitiformes</taxon>
        <taxon>Ixodida</taxon>
        <taxon>Ixodoidea</taxon>
        <taxon>Ixodidae</taxon>
        <taxon>Amblyomminae</taxon>
        <taxon>Amblyomma</taxon>
    </lineage>
</organism>
<accession>A0A1E1WX03</accession>
<dbReference type="AlphaFoldDB" id="A0A1E1WX03"/>
<protein>
    <recommendedName>
        <fullName evidence="3">Tick transposon</fullName>
    </recommendedName>
</protein>
<evidence type="ECO:0000313" key="2">
    <source>
        <dbReference type="EMBL" id="JAT91522.1"/>
    </source>
</evidence>
<evidence type="ECO:0008006" key="3">
    <source>
        <dbReference type="Google" id="ProtNLM"/>
    </source>
</evidence>
<dbReference type="EMBL" id="GFAC01007666">
    <property type="protein sequence ID" value="JAT91522.1"/>
    <property type="molecule type" value="mRNA"/>
</dbReference>
<reference evidence="2" key="1">
    <citation type="journal article" date="2017" name="Front. Cell. Infect. Microbiol.">
        <title>The Distinct Transcriptional Response of the Midgut of Amblyomma sculptum and Amblyomma aureolatum Ticks to Rickettsia rickettsii Correlates to Their Differences in Susceptibility to Infection.</title>
        <authorList>
            <person name="Martins L.A."/>
            <person name="Galletti M.F.B.M."/>
            <person name="Ribeiro J.M."/>
            <person name="Fujita A."/>
            <person name="Costa F.B."/>
            <person name="Labruna M.B."/>
            <person name="Daffre S."/>
            <person name="Fogaca A.C."/>
        </authorList>
    </citation>
    <scope>NUCLEOTIDE SEQUENCE</scope>
</reference>
<name>A0A1E1WX03_9ACAR</name>
<sequence length="152" mass="17543">IAGRLSKVSPTCSIQLNSTQGTNKQRYDKTRQTQQLKAGGLVYVRKPVAKRGQTFKFLQPYHGPYRLVRKSAENDWEVENRRGSRDVVNISRLKPYPTNTKSPQNVSKISHQDIWNLPRRYPFLTNTYQKRPHNQQCPKSCASQGRPQMVTS</sequence>
<evidence type="ECO:0000256" key="1">
    <source>
        <dbReference type="SAM" id="MobiDB-lite"/>
    </source>
</evidence>
<feature type="non-terminal residue" evidence="2">
    <location>
        <position position="1"/>
    </location>
</feature>
<proteinExistence type="evidence at transcript level"/>